<comment type="subcellular location">
    <subcellularLocation>
        <location evidence="1">Membrane</location>
        <topology evidence="1">Multi-pass membrane protein</topology>
    </subcellularLocation>
</comment>
<evidence type="ECO:0000256" key="1">
    <source>
        <dbReference type="ARBA" id="ARBA00004141"/>
    </source>
</evidence>
<evidence type="ECO:0000313" key="8">
    <source>
        <dbReference type="Proteomes" id="UP000485058"/>
    </source>
</evidence>
<evidence type="ECO:0000256" key="6">
    <source>
        <dbReference type="SAM" id="Phobius"/>
    </source>
</evidence>
<evidence type="ECO:0000256" key="2">
    <source>
        <dbReference type="ARBA" id="ARBA00009310"/>
    </source>
</evidence>
<dbReference type="AlphaFoldDB" id="A0A699ZKH5"/>
<feature type="transmembrane region" description="Helical" evidence="6">
    <location>
        <begin position="159"/>
        <end position="179"/>
    </location>
</feature>
<comment type="caution">
    <text evidence="7">The sequence shown here is derived from an EMBL/GenBank/DDBJ whole genome shotgun (WGS) entry which is preliminary data.</text>
</comment>
<evidence type="ECO:0000313" key="7">
    <source>
        <dbReference type="EMBL" id="GFH22515.1"/>
    </source>
</evidence>
<evidence type="ECO:0000256" key="3">
    <source>
        <dbReference type="ARBA" id="ARBA00022692"/>
    </source>
</evidence>
<keyword evidence="4 6" id="KW-1133">Transmembrane helix</keyword>
<accession>A0A699ZKH5</accession>
<proteinExistence type="inferred from homology"/>
<protein>
    <recommendedName>
        <fullName evidence="9">CLPTM1-like membrane protein cnrB</fullName>
    </recommendedName>
</protein>
<keyword evidence="8" id="KW-1185">Reference proteome</keyword>
<keyword evidence="5 6" id="KW-0472">Membrane</keyword>
<keyword evidence="3 6" id="KW-0812">Transmembrane</keyword>
<dbReference type="PANTHER" id="PTHR21347">
    <property type="entry name" value="CLEFT LIP AND PALATE ASSOCIATED TRANSMEMBRANE PROTEIN-RELATED"/>
    <property type="match status" value="1"/>
</dbReference>
<organism evidence="7 8">
    <name type="scientific">Haematococcus lacustris</name>
    <name type="common">Green alga</name>
    <name type="synonym">Haematococcus pluvialis</name>
    <dbReference type="NCBI Taxonomy" id="44745"/>
    <lineage>
        <taxon>Eukaryota</taxon>
        <taxon>Viridiplantae</taxon>
        <taxon>Chlorophyta</taxon>
        <taxon>core chlorophytes</taxon>
        <taxon>Chlorophyceae</taxon>
        <taxon>CS clade</taxon>
        <taxon>Chlamydomonadales</taxon>
        <taxon>Haematococcaceae</taxon>
        <taxon>Haematococcus</taxon>
    </lineage>
</organism>
<dbReference type="PANTHER" id="PTHR21347:SF0">
    <property type="entry name" value="LIPID SCRAMBLASE CLPTM1L"/>
    <property type="match status" value="1"/>
</dbReference>
<dbReference type="GO" id="GO:0012505">
    <property type="term" value="C:endomembrane system"/>
    <property type="evidence" value="ECO:0007669"/>
    <property type="project" value="TreeGrafter"/>
</dbReference>
<comment type="similarity">
    <text evidence="2">Belongs to the CLPTM1 family.</text>
</comment>
<feature type="transmembrane region" description="Helical" evidence="6">
    <location>
        <begin position="200"/>
        <end position="215"/>
    </location>
</feature>
<dbReference type="EMBL" id="BLLF01002056">
    <property type="protein sequence ID" value="GFH22515.1"/>
    <property type="molecule type" value="Genomic_DNA"/>
</dbReference>
<dbReference type="Pfam" id="PF05602">
    <property type="entry name" value="CLPTM1"/>
    <property type="match status" value="1"/>
</dbReference>
<evidence type="ECO:0000256" key="4">
    <source>
        <dbReference type="ARBA" id="ARBA00022989"/>
    </source>
</evidence>
<dbReference type="Proteomes" id="UP000485058">
    <property type="component" value="Unassembled WGS sequence"/>
</dbReference>
<evidence type="ECO:0000256" key="5">
    <source>
        <dbReference type="ARBA" id="ARBA00023136"/>
    </source>
</evidence>
<feature type="non-terminal residue" evidence="7">
    <location>
        <position position="1"/>
    </location>
</feature>
<gene>
    <name evidence="7" type="ORF">HaLaN_19989</name>
</gene>
<feature type="non-terminal residue" evidence="7">
    <location>
        <position position="335"/>
    </location>
</feature>
<feature type="transmembrane region" description="Helical" evidence="6">
    <location>
        <begin position="277"/>
        <end position="295"/>
    </location>
</feature>
<dbReference type="InterPro" id="IPR008429">
    <property type="entry name" value="CLPTM1"/>
</dbReference>
<reference evidence="7 8" key="1">
    <citation type="submission" date="2020-02" db="EMBL/GenBank/DDBJ databases">
        <title>Draft genome sequence of Haematococcus lacustris strain NIES-144.</title>
        <authorList>
            <person name="Morimoto D."/>
            <person name="Nakagawa S."/>
            <person name="Yoshida T."/>
            <person name="Sawayama S."/>
        </authorList>
    </citation>
    <scope>NUCLEOTIDE SEQUENCE [LARGE SCALE GENOMIC DNA]</scope>
    <source>
        <strain evidence="7 8">NIES-144</strain>
    </source>
</reference>
<name>A0A699ZKH5_HAELA</name>
<sequence>VFGRAFNLITYFARPRNETGVKLLSGETFAEGVKKDAGPREIISFLKPNISIQVVDHFVTYPKKGIPQPIAPHLQYGMDANYFPIIYFNDFWLLRDYLVPMNETVTNVTLHLDLGYISTSWWTLLLQMDQSFSMQRGMGMQAEGEADELKRIFLEGNPILLAVTMVVSLLHTVFDMLAFKNDIGFWKNNKSMEGLSARSVIINAVCQLIILLYLFDNETSYVVLFSSVVGTGIEFWKVTKAMNVTFDPAKFPYVKFSDRASYTKTKTKQYDEEATRYLSYVLYPCIVGYAIYALLYKSHKSWQAAGPLLDSCGMSDQAEGLQPACPPSVAPHMQH</sequence>
<evidence type="ECO:0008006" key="9">
    <source>
        <dbReference type="Google" id="ProtNLM"/>
    </source>
</evidence>
<dbReference type="GO" id="GO:0016020">
    <property type="term" value="C:membrane"/>
    <property type="evidence" value="ECO:0007669"/>
    <property type="project" value="UniProtKB-SubCell"/>
</dbReference>